<dbReference type="AlphaFoldDB" id="A0A3G3JYN1"/>
<dbReference type="Pfam" id="PF12799">
    <property type="entry name" value="LRR_4"/>
    <property type="match status" value="3"/>
</dbReference>
<accession>A0A3G3JYN1</accession>
<gene>
    <name evidence="5" type="ORF">EAV92_12730</name>
</gene>
<evidence type="ECO:0000259" key="4">
    <source>
        <dbReference type="Pfam" id="PF07833"/>
    </source>
</evidence>
<evidence type="ECO:0000256" key="1">
    <source>
        <dbReference type="ARBA" id="ARBA00022614"/>
    </source>
</evidence>
<proteinExistence type="predicted"/>
<name>A0A3G3JYN1_9BACL</name>
<dbReference type="InterPro" id="IPR001611">
    <property type="entry name" value="Leu-rich_rpt"/>
</dbReference>
<evidence type="ECO:0000256" key="3">
    <source>
        <dbReference type="SAM" id="SignalP"/>
    </source>
</evidence>
<dbReference type="PANTHER" id="PTHR46652">
    <property type="entry name" value="LEUCINE-RICH REPEAT AND IQ DOMAIN-CONTAINING PROTEIN 1-RELATED"/>
    <property type="match status" value="1"/>
</dbReference>
<feature type="signal peptide" evidence="3">
    <location>
        <begin position="1"/>
        <end position="26"/>
    </location>
</feature>
<keyword evidence="2" id="KW-0677">Repeat</keyword>
<evidence type="ECO:0000256" key="2">
    <source>
        <dbReference type="ARBA" id="ARBA00022737"/>
    </source>
</evidence>
<dbReference type="Proteomes" id="UP000269097">
    <property type="component" value="Chromosome"/>
</dbReference>
<dbReference type="RefSeq" id="WP_123041442.1">
    <property type="nucleotide sequence ID" value="NZ_CP033433.1"/>
</dbReference>
<protein>
    <recommendedName>
        <fullName evidence="4">Copper amine oxidase-like N-terminal domain-containing protein</fullName>
    </recommendedName>
</protein>
<dbReference type="Pfam" id="PF07833">
    <property type="entry name" value="Cu_amine_oxidN1"/>
    <property type="match status" value="1"/>
</dbReference>
<keyword evidence="1" id="KW-0433">Leucine-rich repeat</keyword>
<dbReference type="SUPFAM" id="SSF52058">
    <property type="entry name" value="L domain-like"/>
    <property type="match status" value="1"/>
</dbReference>
<dbReference type="EMBL" id="CP033433">
    <property type="protein sequence ID" value="AYQ73360.1"/>
    <property type="molecule type" value="Genomic_DNA"/>
</dbReference>
<dbReference type="InterPro" id="IPR050836">
    <property type="entry name" value="SDS22/Internalin_LRR"/>
</dbReference>
<keyword evidence="3" id="KW-0732">Signal</keyword>
<evidence type="ECO:0000313" key="5">
    <source>
        <dbReference type="EMBL" id="AYQ73360.1"/>
    </source>
</evidence>
<reference evidence="5 6" key="1">
    <citation type="submission" date="2018-10" db="EMBL/GenBank/DDBJ databases">
        <title>Genome Sequence of Cohnella sp.</title>
        <authorList>
            <person name="Srinivasan S."/>
            <person name="Kim M.K."/>
        </authorList>
    </citation>
    <scope>NUCLEOTIDE SEQUENCE [LARGE SCALE GENOMIC DNA]</scope>
    <source>
        <strain evidence="5 6">18JY8-7</strain>
    </source>
</reference>
<dbReference type="InterPro" id="IPR032675">
    <property type="entry name" value="LRR_dom_sf"/>
</dbReference>
<feature type="domain" description="Copper amine oxidase-like N-terminal" evidence="4">
    <location>
        <begin position="262"/>
        <end position="361"/>
    </location>
</feature>
<feature type="chain" id="PRO_5018046768" description="Copper amine oxidase-like N-terminal domain-containing protein" evidence="3">
    <location>
        <begin position="27"/>
        <end position="518"/>
    </location>
</feature>
<dbReference type="SUPFAM" id="SSF55383">
    <property type="entry name" value="Copper amine oxidase, domain N"/>
    <property type="match status" value="1"/>
</dbReference>
<dbReference type="KEGG" id="coh:EAV92_12730"/>
<keyword evidence="6" id="KW-1185">Reference proteome</keyword>
<dbReference type="InterPro" id="IPR036582">
    <property type="entry name" value="Mao_N_sf"/>
</dbReference>
<evidence type="ECO:0000313" key="6">
    <source>
        <dbReference type="Proteomes" id="UP000269097"/>
    </source>
</evidence>
<dbReference type="InterPro" id="IPR025875">
    <property type="entry name" value="Leu-rich_rpt_4"/>
</dbReference>
<dbReference type="InterPro" id="IPR012854">
    <property type="entry name" value="Cu_amine_oxidase-like_N"/>
</dbReference>
<dbReference type="PROSITE" id="PS51450">
    <property type="entry name" value="LRR"/>
    <property type="match status" value="4"/>
</dbReference>
<dbReference type="SMART" id="SM00365">
    <property type="entry name" value="LRR_SD22"/>
    <property type="match status" value="4"/>
</dbReference>
<sequence>MSASFFKKIAVFCMALLFIPMSSAWAASVIADPTLAKAVRAELRLPSGKTLTPSVLKKLESLYPEESKAKITRLQGLENAVNMQSLFLPGQNIKDLSPIAKLKKLTFLALDGNQIADLSPLSGLRSLEKLVVAGNKIKSLTPLQHLNKLTDLLASNNQVTDLSPVKNMKLQWLLLEGNKIQDLTPLKNHPTLEYLYLDNNLIQDIKVLETIPNLREVSLPDNPLNEESLKVLVDLRNKGVTAVAGRTNNKNGIYGNPIVVSLDDEYVPFDLPPYMKNGTVMVPFRNLFEKLGLEVTWNKDSQTIIGEKEGLKIEMQVGRPSADVNGETVSLPLAPKVVYGSTFVPLRFVAESMDAKLEFDDGPGIAVMRTKQKIASSDNTVEVVAFGKWTPYESDSSKYTKLAIRSSNGSTLVVNVVPKQDLLADTELDAFYKDAKSQLLADSGIEVWEETEETFQGHPSKNVLYYKTEDGFPSFVCTAIFFEADGRFYQVIISEKDTLPEKVLQELDEMAATVKLNP</sequence>
<organism evidence="5 6">
    <name type="scientific">Cohnella candidum</name>
    <dbReference type="NCBI Taxonomy" id="2674991"/>
    <lineage>
        <taxon>Bacteria</taxon>
        <taxon>Bacillati</taxon>
        <taxon>Bacillota</taxon>
        <taxon>Bacilli</taxon>
        <taxon>Bacillales</taxon>
        <taxon>Paenibacillaceae</taxon>
        <taxon>Cohnella</taxon>
    </lineage>
</organism>
<dbReference type="Gene3D" id="3.80.10.10">
    <property type="entry name" value="Ribonuclease Inhibitor"/>
    <property type="match status" value="1"/>
</dbReference>
<dbReference type="Gene3D" id="3.30.457.10">
    <property type="entry name" value="Copper amine oxidase-like, N-terminal domain"/>
    <property type="match status" value="1"/>
</dbReference>
<dbReference type="PANTHER" id="PTHR46652:SF3">
    <property type="entry name" value="LEUCINE-RICH REPEAT-CONTAINING PROTEIN 9"/>
    <property type="match status" value="1"/>
</dbReference>